<dbReference type="PANTHER" id="PTHR46719:SF7">
    <property type="entry name" value="RING-H2 FINGER PROTEIN ATL71-RELATED"/>
    <property type="match status" value="1"/>
</dbReference>
<evidence type="ECO:0000256" key="2">
    <source>
        <dbReference type="SAM" id="Phobius"/>
    </source>
</evidence>
<evidence type="ECO:0000313" key="4">
    <source>
        <dbReference type="EMBL" id="KAG6480920.1"/>
    </source>
</evidence>
<feature type="transmembrane region" description="Helical" evidence="2">
    <location>
        <begin position="49"/>
        <end position="72"/>
    </location>
</feature>
<dbReference type="InterPro" id="IPR013083">
    <property type="entry name" value="Znf_RING/FYVE/PHD"/>
</dbReference>
<dbReference type="Proteomes" id="UP000734854">
    <property type="component" value="Unassembled WGS sequence"/>
</dbReference>
<keyword evidence="1" id="KW-0863">Zinc-finger</keyword>
<keyword evidence="2" id="KW-1133">Transmembrane helix</keyword>
<evidence type="ECO:0000256" key="1">
    <source>
        <dbReference type="PROSITE-ProRule" id="PRU00175"/>
    </source>
</evidence>
<evidence type="ECO:0000259" key="3">
    <source>
        <dbReference type="PROSITE" id="PS50089"/>
    </source>
</evidence>
<proteinExistence type="predicted"/>
<organism evidence="4 5">
    <name type="scientific">Zingiber officinale</name>
    <name type="common">Ginger</name>
    <name type="synonym">Amomum zingiber</name>
    <dbReference type="NCBI Taxonomy" id="94328"/>
    <lineage>
        <taxon>Eukaryota</taxon>
        <taxon>Viridiplantae</taxon>
        <taxon>Streptophyta</taxon>
        <taxon>Embryophyta</taxon>
        <taxon>Tracheophyta</taxon>
        <taxon>Spermatophyta</taxon>
        <taxon>Magnoliopsida</taxon>
        <taxon>Liliopsida</taxon>
        <taxon>Zingiberales</taxon>
        <taxon>Zingiberaceae</taxon>
        <taxon>Zingiber</taxon>
    </lineage>
</organism>
<keyword evidence="2" id="KW-0472">Membrane</keyword>
<keyword evidence="1" id="KW-0479">Metal-binding</keyword>
<dbReference type="AlphaFoldDB" id="A0A8J5F8E6"/>
<dbReference type="Gene3D" id="3.30.40.10">
    <property type="entry name" value="Zinc/RING finger domain, C3HC4 (zinc finger)"/>
    <property type="match status" value="1"/>
</dbReference>
<dbReference type="InterPro" id="IPR001841">
    <property type="entry name" value="Znf_RING"/>
</dbReference>
<keyword evidence="5" id="KW-1185">Reference proteome</keyword>
<evidence type="ECO:0000313" key="5">
    <source>
        <dbReference type="Proteomes" id="UP000734854"/>
    </source>
</evidence>
<dbReference type="SMART" id="SM00184">
    <property type="entry name" value="RING"/>
    <property type="match status" value="1"/>
</dbReference>
<feature type="domain" description="RING-type" evidence="3">
    <location>
        <begin position="127"/>
        <end position="169"/>
    </location>
</feature>
<dbReference type="InterPro" id="IPR045899">
    <property type="entry name" value="ATL71-like"/>
</dbReference>
<gene>
    <name evidence="4" type="ORF">ZIOFF_057508</name>
</gene>
<name>A0A8J5F8E6_ZINOF</name>
<reference evidence="4 5" key="1">
    <citation type="submission" date="2020-08" db="EMBL/GenBank/DDBJ databases">
        <title>Plant Genome Project.</title>
        <authorList>
            <person name="Zhang R.-G."/>
        </authorList>
    </citation>
    <scope>NUCLEOTIDE SEQUENCE [LARGE SCALE GENOMIC DNA]</scope>
    <source>
        <tissue evidence="4">Rhizome</tissue>
    </source>
</reference>
<dbReference type="GO" id="GO:0008270">
    <property type="term" value="F:zinc ion binding"/>
    <property type="evidence" value="ECO:0007669"/>
    <property type="project" value="UniProtKB-KW"/>
</dbReference>
<sequence length="194" mass="19954">MQSTQPIPALFSDLNSLDTEASSGANLLQNNATAPSGAGVFGSDKIGGFGYGIGVSIGMLVLITTLTLASYFCTRANTAAAAADGAAPAVDVEGGVDEATLKSYPKMRYAQAKVAGISGSTPAAACCSICLSDYKESDVVRVLPECGHVFHLRCVDPWLRLRPTCPLCRTSPLPSPLPSPLAEVVPLSGEGRHG</sequence>
<comment type="caution">
    <text evidence="4">The sequence shown here is derived from an EMBL/GenBank/DDBJ whole genome shotgun (WGS) entry which is preliminary data.</text>
</comment>
<dbReference type="Pfam" id="PF13639">
    <property type="entry name" value="zf-RING_2"/>
    <property type="match status" value="1"/>
</dbReference>
<accession>A0A8J5F8E6</accession>
<dbReference type="PROSITE" id="PS50089">
    <property type="entry name" value="ZF_RING_2"/>
    <property type="match status" value="1"/>
</dbReference>
<keyword evidence="1" id="KW-0862">Zinc</keyword>
<keyword evidence="2" id="KW-0812">Transmembrane</keyword>
<dbReference type="EMBL" id="JACMSC010000016">
    <property type="protein sequence ID" value="KAG6480920.1"/>
    <property type="molecule type" value="Genomic_DNA"/>
</dbReference>
<dbReference type="PANTHER" id="PTHR46719">
    <property type="entry name" value="TRANSCRIPTION FACTOR C2H2 FAMILY-RELATED"/>
    <property type="match status" value="1"/>
</dbReference>
<dbReference type="CDD" id="cd16454">
    <property type="entry name" value="RING-H2_PA-TM-RING"/>
    <property type="match status" value="1"/>
</dbReference>
<dbReference type="SUPFAM" id="SSF57850">
    <property type="entry name" value="RING/U-box"/>
    <property type="match status" value="1"/>
</dbReference>
<protein>
    <recommendedName>
        <fullName evidence="3">RING-type domain-containing protein</fullName>
    </recommendedName>
</protein>